<reference evidence="9" key="1">
    <citation type="submission" date="2014-08" db="EMBL/GenBank/DDBJ databases">
        <authorList>
            <person name="Senf B."/>
            <person name="Petzold A."/>
            <person name="Downie B.R."/>
            <person name="Koch P."/>
            <person name="Platzer M."/>
        </authorList>
    </citation>
    <scope>NUCLEOTIDE SEQUENCE [LARGE SCALE GENOMIC DNA]</scope>
    <source>
        <strain evidence="9">GRZ</strain>
    </source>
</reference>
<feature type="compositionally biased region" description="Polar residues" evidence="7">
    <location>
        <begin position="515"/>
        <end position="524"/>
    </location>
</feature>
<keyword evidence="5 8" id="KW-0472">Membrane</keyword>
<dbReference type="PRINTS" id="PR01609">
    <property type="entry name" value="CD36FAMILY"/>
</dbReference>
<dbReference type="PANTHER" id="PTHR11923:SF56">
    <property type="entry name" value="LYSOSOME MEMBRANE PROTEIN 2"/>
    <property type="match status" value="1"/>
</dbReference>
<reference evidence="9" key="2">
    <citation type="submission" date="2025-08" db="UniProtKB">
        <authorList>
            <consortium name="Ensembl"/>
        </authorList>
    </citation>
    <scope>IDENTIFICATION</scope>
</reference>
<organism evidence="9 10">
    <name type="scientific">Nothobranchius furzeri</name>
    <name type="common">Turquoise killifish</name>
    <dbReference type="NCBI Taxonomy" id="105023"/>
    <lineage>
        <taxon>Eukaryota</taxon>
        <taxon>Metazoa</taxon>
        <taxon>Chordata</taxon>
        <taxon>Craniata</taxon>
        <taxon>Vertebrata</taxon>
        <taxon>Euteleostomi</taxon>
        <taxon>Actinopterygii</taxon>
        <taxon>Neopterygii</taxon>
        <taxon>Teleostei</taxon>
        <taxon>Neoteleostei</taxon>
        <taxon>Acanthomorphata</taxon>
        <taxon>Ovalentaria</taxon>
        <taxon>Atherinomorphae</taxon>
        <taxon>Cyprinodontiformes</taxon>
        <taxon>Nothobranchiidae</taxon>
        <taxon>Nothobranchius</taxon>
    </lineage>
</organism>
<dbReference type="Proteomes" id="UP000694548">
    <property type="component" value="Chromosome sgr18"/>
</dbReference>
<keyword evidence="10" id="KW-1185">Reference proteome</keyword>
<evidence type="ECO:0000256" key="7">
    <source>
        <dbReference type="SAM" id="MobiDB-lite"/>
    </source>
</evidence>
<evidence type="ECO:0000256" key="4">
    <source>
        <dbReference type="ARBA" id="ARBA00022989"/>
    </source>
</evidence>
<reference evidence="9" key="3">
    <citation type="submission" date="2025-09" db="UniProtKB">
        <authorList>
            <consortium name="Ensembl"/>
        </authorList>
    </citation>
    <scope>IDENTIFICATION</scope>
</reference>
<dbReference type="Ensembl" id="ENSNFUT00015036475.1">
    <property type="protein sequence ID" value="ENSNFUP00015034919.1"/>
    <property type="gene ID" value="ENSNFUG00015016643.1"/>
</dbReference>
<dbReference type="InterPro" id="IPR005429">
    <property type="entry name" value="LimpII"/>
</dbReference>
<evidence type="ECO:0000256" key="8">
    <source>
        <dbReference type="SAM" id="Phobius"/>
    </source>
</evidence>
<evidence type="ECO:0000256" key="1">
    <source>
        <dbReference type="ARBA" id="ARBA00004370"/>
    </source>
</evidence>
<dbReference type="Pfam" id="PF01130">
    <property type="entry name" value="CD36"/>
    <property type="match status" value="1"/>
</dbReference>
<evidence type="ECO:0000256" key="5">
    <source>
        <dbReference type="ARBA" id="ARBA00023136"/>
    </source>
</evidence>
<dbReference type="PANTHER" id="PTHR11923">
    <property type="entry name" value="SCAVENGER RECEPTOR CLASS B TYPE-1 SR-B1"/>
    <property type="match status" value="1"/>
</dbReference>
<evidence type="ECO:0000256" key="6">
    <source>
        <dbReference type="ARBA" id="ARBA00023180"/>
    </source>
</evidence>
<dbReference type="GO" id="GO:0006898">
    <property type="term" value="P:receptor-mediated endocytosis"/>
    <property type="evidence" value="ECO:0007669"/>
    <property type="project" value="TreeGrafter"/>
</dbReference>
<protein>
    <submittedName>
        <fullName evidence="9">Scavenger receptor class B, member 2a</fullName>
    </submittedName>
</protein>
<name>A0A8C6NYQ1_NOTFU</name>
<dbReference type="GO" id="GO:0016020">
    <property type="term" value="C:membrane"/>
    <property type="evidence" value="ECO:0007669"/>
    <property type="project" value="UniProtKB-SubCell"/>
</dbReference>
<gene>
    <name evidence="9" type="primary">scarb2a</name>
</gene>
<dbReference type="AlphaFoldDB" id="A0A8C6NYQ1"/>
<dbReference type="GO" id="GO:0006622">
    <property type="term" value="P:protein targeting to lysosome"/>
    <property type="evidence" value="ECO:0007669"/>
    <property type="project" value="TreeGrafter"/>
</dbReference>
<comment type="subcellular location">
    <subcellularLocation>
        <location evidence="1">Membrane</location>
    </subcellularLocation>
</comment>
<dbReference type="GO" id="GO:0005764">
    <property type="term" value="C:lysosome"/>
    <property type="evidence" value="ECO:0007669"/>
    <property type="project" value="InterPro"/>
</dbReference>
<feature type="region of interest" description="Disordered" evidence="7">
    <location>
        <begin position="501"/>
        <end position="537"/>
    </location>
</feature>
<feature type="transmembrane region" description="Helical" evidence="8">
    <location>
        <begin position="442"/>
        <end position="472"/>
    </location>
</feature>
<evidence type="ECO:0000256" key="2">
    <source>
        <dbReference type="ARBA" id="ARBA00010532"/>
    </source>
</evidence>
<dbReference type="InterPro" id="IPR002159">
    <property type="entry name" value="CD36_fam"/>
</dbReference>
<accession>A0A8C6NYQ1</accession>
<dbReference type="GO" id="GO:0005044">
    <property type="term" value="F:scavenger receptor activity"/>
    <property type="evidence" value="ECO:0007669"/>
    <property type="project" value="InterPro"/>
</dbReference>
<sequence length="537" mass="60478">MTRRSCAIYATGIVCAHLLIVGIALVLAQVFQTMIQSRLKKEITLTEKSQVFEAWKNPPPPVYMEYYFFNVTNPEVFLAGGKASVQQIGPYTYREYRPRENVTFLENGTKVYALNPKTFVFVPEKSAGNPEVDLVRTVNIPLVAVMNELNSYSFLLRSVVSFYLSGLGVDLFMTRTVHEILWGFKDPLLTKIHSLKPEVDEYFGLMWKKNGTHEGEFVFHTGEQNYLDYGKIDTWNGLRKMSWWSSNQSNMINGTDGAVFHPLINKNELLYIFAADLCRSIHLGYVKDVEVKGIQAYRFAPPADVLMSPDNNPTNAGFCVPAGECLGTGVLKVSVCREGAPIVVSFPHFYQADEAYINAVDGLNPQKEYHETYLDLQPVPQTLPTSQIRTRLVQFMFSLISSFLSSSSSRKTRHINETIFPIMFVNETATIDDDSAAQMRTMILLVTLVSNFPLLIVGMGIILLLVLVVLFCRNRQKKNEVKRIDFTEAFHSFTTAKDDTAYTQVSDKPDDSSEKPASQPTKNGSYIAMSPVEAQKC</sequence>
<evidence type="ECO:0000256" key="3">
    <source>
        <dbReference type="ARBA" id="ARBA00022692"/>
    </source>
</evidence>
<comment type="similarity">
    <text evidence="2">Belongs to the CD36 family.</text>
</comment>
<keyword evidence="4 8" id="KW-1133">Transmembrane helix</keyword>
<keyword evidence="6" id="KW-0325">Glycoprotein</keyword>
<dbReference type="GeneTree" id="ENSGT00940000153372"/>
<evidence type="ECO:0000313" key="10">
    <source>
        <dbReference type="Proteomes" id="UP000694548"/>
    </source>
</evidence>
<proteinExistence type="inferred from homology"/>
<feature type="transmembrane region" description="Helical" evidence="8">
    <location>
        <begin position="7"/>
        <end position="31"/>
    </location>
</feature>
<dbReference type="PRINTS" id="PR01611">
    <property type="entry name" value="LIMPII"/>
</dbReference>
<evidence type="ECO:0000313" key="9">
    <source>
        <dbReference type="Ensembl" id="ENSNFUP00015034919.1"/>
    </source>
</evidence>
<keyword evidence="3 8" id="KW-0812">Transmembrane</keyword>